<dbReference type="RefSeq" id="WP_169096594.1">
    <property type="nucleotide sequence ID" value="NZ_JABBVZ010000006.1"/>
</dbReference>
<evidence type="ECO:0000313" key="1">
    <source>
        <dbReference type="EMBL" id="NMP21346.1"/>
    </source>
</evidence>
<organism evidence="1 2">
    <name type="scientific">Sulfobacillus harzensis</name>
    <dbReference type="NCBI Taxonomy" id="2729629"/>
    <lineage>
        <taxon>Bacteria</taxon>
        <taxon>Bacillati</taxon>
        <taxon>Bacillota</taxon>
        <taxon>Clostridia</taxon>
        <taxon>Eubacteriales</taxon>
        <taxon>Clostridiales Family XVII. Incertae Sedis</taxon>
        <taxon>Sulfobacillus</taxon>
    </lineage>
</organism>
<accession>A0A7Y0Q1Z0</accession>
<keyword evidence="2" id="KW-1185">Reference proteome</keyword>
<dbReference type="Proteomes" id="UP000533476">
    <property type="component" value="Unassembled WGS sequence"/>
</dbReference>
<gene>
    <name evidence="1" type="ORF">HIJ39_03115</name>
</gene>
<evidence type="ECO:0000313" key="2">
    <source>
        <dbReference type="Proteomes" id="UP000533476"/>
    </source>
</evidence>
<protein>
    <submittedName>
        <fullName evidence="1">Uncharacterized protein</fullName>
    </submittedName>
</protein>
<dbReference type="EMBL" id="JABBVZ010000006">
    <property type="protein sequence ID" value="NMP21346.1"/>
    <property type="molecule type" value="Genomic_DNA"/>
</dbReference>
<dbReference type="AlphaFoldDB" id="A0A7Y0Q1Z0"/>
<proteinExistence type="predicted"/>
<reference evidence="1 2" key="1">
    <citation type="submission" date="2020-04" db="EMBL/GenBank/DDBJ databases">
        <authorList>
            <person name="Zhang R."/>
            <person name="Schippers A."/>
        </authorList>
    </citation>
    <scope>NUCLEOTIDE SEQUENCE [LARGE SCALE GENOMIC DNA]</scope>
    <source>
        <strain evidence="1 2">DSM 109850</strain>
    </source>
</reference>
<name>A0A7Y0Q1Z0_9FIRM</name>
<sequence>MQKLKKFASYLNMIKYLTDTPVTIGTLIRYEPIIRLIVESSGVIGSITEVLPNGDGLAALLNIPLNQVTKSPASRKPRNVTELTYDAFVERGKDSDLLVSLDGPMIFPLNERKGFIDLLADHTKKFLVTSYPLEHCALDVDSFGLLTPQDTLSRDLAGNFSMGYSTSEMLPKNSVRKITEWNEPTLIHLMASYSNLVLASPILKAKILDWILESQVLSDSDPIYRKTFLYEVVP</sequence>
<comment type="caution">
    <text evidence="1">The sequence shown here is derived from an EMBL/GenBank/DDBJ whole genome shotgun (WGS) entry which is preliminary data.</text>
</comment>